<organism evidence="2 3">
    <name type="scientific">Megalurothrips usitatus</name>
    <name type="common">bean blossom thrips</name>
    <dbReference type="NCBI Taxonomy" id="439358"/>
    <lineage>
        <taxon>Eukaryota</taxon>
        <taxon>Metazoa</taxon>
        <taxon>Ecdysozoa</taxon>
        <taxon>Arthropoda</taxon>
        <taxon>Hexapoda</taxon>
        <taxon>Insecta</taxon>
        <taxon>Pterygota</taxon>
        <taxon>Neoptera</taxon>
        <taxon>Paraneoptera</taxon>
        <taxon>Thysanoptera</taxon>
        <taxon>Terebrantia</taxon>
        <taxon>Thripoidea</taxon>
        <taxon>Thripidae</taxon>
        <taxon>Megalurothrips</taxon>
    </lineage>
</organism>
<accession>A0AAV7X7N8</accession>
<evidence type="ECO:0000256" key="1">
    <source>
        <dbReference type="SAM" id="MobiDB-lite"/>
    </source>
</evidence>
<protein>
    <submittedName>
        <fullName evidence="2">Uncharacterized protein</fullName>
    </submittedName>
</protein>
<dbReference type="EMBL" id="JAPTSV010000016">
    <property type="protein sequence ID" value="KAJ1519540.1"/>
    <property type="molecule type" value="Genomic_DNA"/>
</dbReference>
<gene>
    <name evidence="2" type="ORF">ONE63_004820</name>
</gene>
<evidence type="ECO:0000313" key="2">
    <source>
        <dbReference type="EMBL" id="KAJ1519540.1"/>
    </source>
</evidence>
<name>A0AAV7X7N8_9NEOP</name>
<keyword evidence="3" id="KW-1185">Reference proteome</keyword>
<comment type="caution">
    <text evidence="2">The sequence shown here is derived from an EMBL/GenBank/DDBJ whole genome shotgun (WGS) entry which is preliminary data.</text>
</comment>
<dbReference type="Proteomes" id="UP001075354">
    <property type="component" value="Chromosome 16"/>
</dbReference>
<dbReference type="AlphaFoldDB" id="A0AAV7X7N8"/>
<sequence>MCLRSRVGVGSGEAQDSPPQRSPPERTPTGGRRRGQDADEESPSGRESLRPDAMGSLGPHLRADVADVSLAEEAEEAAVANYHAGLRERVRRVLEAAATTTTTTAATTAASSPTLDMAAVNAHLRKRHAAYEMRQQLRHQAVRYEMLYRRALAAGGGLRHAVEEQRCRDRRQALELCYRGVDLHYRPAVAAASR</sequence>
<proteinExistence type="predicted"/>
<reference evidence="2" key="1">
    <citation type="submission" date="2022-12" db="EMBL/GenBank/DDBJ databases">
        <title>Chromosome-level genome assembly of the bean flower thrips Megalurothrips usitatus.</title>
        <authorList>
            <person name="Ma L."/>
            <person name="Liu Q."/>
            <person name="Li H."/>
            <person name="Cai W."/>
        </authorList>
    </citation>
    <scope>NUCLEOTIDE SEQUENCE</scope>
    <source>
        <strain evidence="2">Cailab_2022a</strain>
    </source>
</reference>
<feature type="region of interest" description="Disordered" evidence="1">
    <location>
        <begin position="1"/>
        <end position="59"/>
    </location>
</feature>
<evidence type="ECO:0000313" key="3">
    <source>
        <dbReference type="Proteomes" id="UP001075354"/>
    </source>
</evidence>